<evidence type="ECO:0000256" key="2">
    <source>
        <dbReference type="ARBA" id="ARBA00010480"/>
    </source>
</evidence>
<reference evidence="10 11" key="1">
    <citation type="journal article" date="2016" name="Nat. Commun.">
        <title>Thousands of microbial genomes shed light on interconnected biogeochemical processes in an aquifer system.</title>
        <authorList>
            <person name="Anantharaman K."/>
            <person name="Brown C.T."/>
            <person name="Hug L.A."/>
            <person name="Sharon I."/>
            <person name="Castelle C.J."/>
            <person name="Probst A.J."/>
            <person name="Thomas B.C."/>
            <person name="Singh A."/>
            <person name="Wilkins M.J."/>
            <person name="Karaoz U."/>
            <person name="Brodie E.L."/>
            <person name="Williams K.H."/>
            <person name="Hubbard S.S."/>
            <person name="Banfield J.F."/>
        </authorList>
    </citation>
    <scope>NUCLEOTIDE SEQUENCE [LARGE SCALE GENOMIC DNA]</scope>
</reference>
<dbReference type="InterPro" id="IPR029044">
    <property type="entry name" value="Nucleotide-diphossugar_trans"/>
</dbReference>
<gene>
    <name evidence="10" type="ORF">A2531_07415</name>
</gene>
<evidence type="ECO:0000256" key="4">
    <source>
        <dbReference type="ARBA" id="ARBA00022679"/>
    </source>
</evidence>
<comment type="cofactor">
    <cofactor evidence="1">
        <name>Mg(2+)</name>
        <dbReference type="ChEBI" id="CHEBI:18420"/>
    </cofactor>
</comment>
<evidence type="ECO:0000256" key="5">
    <source>
        <dbReference type="ARBA" id="ARBA00022695"/>
    </source>
</evidence>
<accession>A0A1F5TMI1</accession>
<dbReference type="GO" id="GO:0046872">
    <property type="term" value="F:metal ion binding"/>
    <property type="evidence" value="ECO:0007669"/>
    <property type="project" value="UniProtKB-KW"/>
</dbReference>
<protein>
    <recommendedName>
        <fullName evidence="3">glucose-1-phosphate thymidylyltransferase</fullName>
        <ecNumber evidence="3">2.7.7.24</ecNumber>
    </recommendedName>
</protein>
<dbReference type="Pfam" id="PF00483">
    <property type="entry name" value="NTP_transferase"/>
    <property type="match status" value="1"/>
</dbReference>
<organism evidence="10 11">
    <name type="scientific">Candidatus Falkowbacteria bacterium RIFOXYD2_FULL_34_120</name>
    <dbReference type="NCBI Taxonomy" id="1798007"/>
    <lineage>
        <taxon>Bacteria</taxon>
        <taxon>Candidatus Falkowiibacteriota</taxon>
    </lineage>
</organism>
<keyword evidence="4" id="KW-0808">Transferase</keyword>
<evidence type="ECO:0000313" key="10">
    <source>
        <dbReference type="EMBL" id="OGF40024.1"/>
    </source>
</evidence>
<proteinExistence type="inferred from homology"/>
<evidence type="ECO:0000313" key="11">
    <source>
        <dbReference type="Proteomes" id="UP000177579"/>
    </source>
</evidence>
<dbReference type="GO" id="GO:0008879">
    <property type="term" value="F:glucose-1-phosphate thymidylyltransferase activity"/>
    <property type="evidence" value="ECO:0007669"/>
    <property type="project" value="UniProtKB-EC"/>
</dbReference>
<sequence>MKGIILAGGNATRLRPCTEITSKQLLPVYNRPMIYYPLNTLIKAGIEDILIIVAPDYAEKFLHLLGSGEKFGIKISYKVQETPRGLADAFIIGDGFIGNDNVTMILGDNIFEDDLSEHIKNFTGGGKVFAKKVSDPERFGVVRFDESMKADTIIEKPSEWISDYALTGVYIFDSRVIEVARSVKPSARGEIEIVDLHNWYLEQNELEVAMITGAWLDAGTFDSYLEAQILAKEKLQDKMVI</sequence>
<dbReference type="InterPro" id="IPR005907">
    <property type="entry name" value="G1P_thy_trans_s"/>
</dbReference>
<dbReference type="PANTHER" id="PTHR43532:SF1">
    <property type="entry name" value="GLUCOSE-1-PHOSPHATE THYMIDYLYLTRANSFERASE 1"/>
    <property type="match status" value="1"/>
</dbReference>
<dbReference type="Proteomes" id="UP000177579">
    <property type="component" value="Unassembled WGS sequence"/>
</dbReference>
<dbReference type="InterPro" id="IPR005835">
    <property type="entry name" value="NTP_transferase_dom"/>
</dbReference>
<dbReference type="Gene3D" id="3.90.550.10">
    <property type="entry name" value="Spore Coat Polysaccharide Biosynthesis Protein SpsA, Chain A"/>
    <property type="match status" value="1"/>
</dbReference>
<evidence type="ECO:0000256" key="1">
    <source>
        <dbReference type="ARBA" id="ARBA00001946"/>
    </source>
</evidence>
<dbReference type="AlphaFoldDB" id="A0A1F5TMI1"/>
<keyword evidence="5" id="KW-0548">Nucleotidyltransferase</keyword>
<name>A0A1F5TMI1_9BACT</name>
<evidence type="ECO:0000256" key="6">
    <source>
        <dbReference type="ARBA" id="ARBA00022723"/>
    </source>
</evidence>
<dbReference type="EMBL" id="MFGO01000038">
    <property type="protein sequence ID" value="OGF40024.1"/>
    <property type="molecule type" value="Genomic_DNA"/>
</dbReference>
<comment type="caution">
    <text evidence="10">The sequence shown here is derived from an EMBL/GenBank/DDBJ whole genome shotgun (WGS) entry which is preliminary data.</text>
</comment>
<keyword evidence="10" id="KW-0167">Capsid protein</keyword>
<keyword evidence="6" id="KW-0479">Metal-binding</keyword>
<dbReference type="SUPFAM" id="SSF53448">
    <property type="entry name" value="Nucleotide-diphospho-sugar transferases"/>
    <property type="match status" value="1"/>
</dbReference>
<comment type="catalytic activity">
    <reaction evidence="8">
        <text>dTTP + alpha-D-glucose 1-phosphate + H(+) = dTDP-alpha-D-glucose + diphosphate</text>
        <dbReference type="Rhea" id="RHEA:15225"/>
        <dbReference type="ChEBI" id="CHEBI:15378"/>
        <dbReference type="ChEBI" id="CHEBI:33019"/>
        <dbReference type="ChEBI" id="CHEBI:37568"/>
        <dbReference type="ChEBI" id="CHEBI:57477"/>
        <dbReference type="ChEBI" id="CHEBI:58601"/>
        <dbReference type="EC" id="2.7.7.24"/>
    </reaction>
</comment>
<keyword evidence="10" id="KW-0946">Virion</keyword>
<evidence type="ECO:0000256" key="8">
    <source>
        <dbReference type="ARBA" id="ARBA00049336"/>
    </source>
</evidence>
<evidence type="ECO:0000259" key="9">
    <source>
        <dbReference type="Pfam" id="PF00483"/>
    </source>
</evidence>
<keyword evidence="7" id="KW-0460">Magnesium</keyword>
<dbReference type="PANTHER" id="PTHR43532">
    <property type="entry name" value="GLUCOSE-1-PHOSPHATE THYMIDYLYLTRANSFERASE"/>
    <property type="match status" value="1"/>
</dbReference>
<dbReference type="EC" id="2.7.7.24" evidence="3"/>
<evidence type="ECO:0000256" key="7">
    <source>
        <dbReference type="ARBA" id="ARBA00022842"/>
    </source>
</evidence>
<evidence type="ECO:0000256" key="3">
    <source>
        <dbReference type="ARBA" id="ARBA00012461"/>
    </source>
</evidence>
<comment type="similarity">
    <text evidence="2">Belongs to the glucose-1-phosphate thymidylyltransferase family.</text>
</comment>
<feature type="domain" description="Nucleotidyl transferase" evidence="9">
    <location>
        <begin position="2"/>
        <end position="228"/>
    </location>
</feature>